<keyword evidence="3" id="KW-1185">Reference proteome</keyword>
<organism evidence="2 3">
    <name type="scientific">Rhodococcus kronopolitis</name>
    <dbReference type="NCBI Taxonomy" id="1460226"/>
    <lineage>
        <taxon>Bacteria</taxon>
        <taxon>Bacillati</taxon>
        <taxon>Actinomycetota</taxon>
        <taxon>Actinomycetes</taxon>
        <taxon>Mycobacteriales</taxon>
        <taxon>Nocardiaceae</taxon>
        <taxon>Rhodococcus</taxon>
    </lineage>
</organism>
<keyword evidence="1" id="KW-0175">Coiled coil</keyword>
<dbReference type="Proteomes" id="UP001595914">
    <property type="component" value="Unassembled WGS sequence"/>
</dbReference>
<evidence type="ECO:0000256" key="1">
    <source>
        <dbReference type="SAM" id="Coils"/>
    </source>
</evidence>
<gene>
    <name evidence="2" type="ORF">ACFO6S_13325</name>
</gene>
<name>A0ABV9FV09_9NOCA</name>
<dbReference type="InterPro" id="IPR021522">
    <property type="entry name" value="MctB"/>
</dbReference>
<protein>
    <submittedName>
        <fullName evidence="2">Copper transporter</fullName>
    </submittedName>
</protein>
<dbReference type="EMBL" id="JBHSFO010000005">
    <property type="protein sequence ID" value="MFC4604670.1"/>
    <property type="molecule type" value="Genomic_DNA"/>
</dbReference>
<feature type="coiled-coil region" evidence="1">
    <location>
        <begin position="34"/>
        <end position="61"/>
    </location>
</feature>
<reference evidence="3" key="1">
    <citation type="journal article" date="2019" name="Int. J. Syst. Evol. Microbiol.">
        <title>The Global Catalogue of Microorganisms (GCM) 10K type strain sequencing project: providing services to taxonomists for standard genome sequencing and annotation.</title>
        <authorList>
            <consortium name="The Broad Institute Genomics Platform"/>
            <consortium name="The Broad Institute Genome Sequencing Center for Infectious Disease"/>
            <person name="Wu L."/>
            <person name="Ma J."/>
        </authorList>
    </citation>
    <scope>NUCLEOTIDE SEQUENCE [LARGE SCALE GENOMIC DNA]</scope>
    <source>
        <strain evidence="3">CCUG 54520</strain>
    </source>
</reference>
<dbReference type="RefSeq" id="WP_378417645.1">
    <property type="nucleotide sequence ID" value="NZ_JBHSFO010000005.1"/>
</dbReference>
<proteinExistence type="predicted"/>
<evidence type="ECO:0000313" key="2">
    <source>
        <dbReference type="EMBL" id="MFC4604670.1"/>
    </source>
</evidence>
<dbReference type="Pfam" id="PF11382">
    <property type="entry name" value="MctB"/>
    <property type="match status" value="1"/>
</dbReference>
<evidence type="ECO:0000313" key="3">
    <source>
        <dbReference type="Proteomes" id="UP001595914"/>
    </source>
</evidence>
<accession>A0ABV9FV09</accession>
<sequence>MISARQHAISIAAIFLALAVGVVLGSGTLSGGLLSGLRDDKSDLQDQVNSMHDQNNQLVEELNAADNFDAAVAGRTVRDALGQRTVVVVTTPDADPGDLDSVTRLIGAAGGSVTGRVALTDAFVDAANSDQLRTTVTNVIPAGVQLRTGAVDQGSLAGDLLGSVLLLNAQTAKPQSTPEELTVALEALRAGGFVGYDNGAVAPAQLALVLTGSGSDGASGNRGAIIARFAGGMDARGAGTVLAGRADSAVGNGPVAVTRSDTGLSAGVTTVDNLERESGRISTVLGLQEQLDGGAGRYGTGPNATAVTVGAAAG</sequence>
<comment type="caution">
    <text evidence="2">The sequence shown here is derived from an EMBL/GenBank/DDBJ whole genome shotgun (WGS) entry which is preliminary data.</text>
</comment>